<feature type="compositionally biased region" description="Polar residues" evidence="5">
    <location>
        <begin position="702"/>
        <end position="721"/>
    </location>
</feature>
<sequence>MQAAAGTENLVSVCHSLPISYPPAYQVRRFVRCLPVERFPGLKKTTPLVFFLLINTKTFSAPSSTSLSCSLAIALDGNTFGDIAPQLRRQWTHSSRAAGCTTRNTARTPRYKPFAYYSRAQERRAPAPTIYPIVHQTTPTSAALVRFHPLRPSFAARSAAGPHCNLQPLLPGFYSSASFSSSSLPPPPPLRLGPSTPLRIPSLLSSTMPEYRHARSGSLNVANGSQANAMASAPRFDGPRSPPNTSHVPCKFFRQGSCQAGNACPFSHDLSTAAENVCKYFAKVRAPYDSRQFRPPANIILVQPVASPRQELRVILTIVFVAQGNCKFGPKCANIHVLPDGRRINYGKNGVTIGAAPVLPGRSNPTSSSNNQSSTSALTTSLYRADGPSFTSAYPYDEQEQPTLGRQPSLENGLPTIDMSYTGSNYGSPRDEDSLRFGFGLSPVNNKGLSVMDAPLPASFDSNGISNAARFPAAPWPSSVPSQFGIESPTPSLSNAKDSRTSETLKLLHTSAFGSSEHLLAPLDRSPPSSQQANGEEYFGRRAMHSSRFAKPRMLSSSMPKTSVDRDWEPGFAFGDDDDNLPENYVPENLQDLLTPVEKARRGSMRADGDADGLSKYGSPIGTSPSRWGPMFQRQKEEEEASRSLRGASAFGHVGSPLRNSVLAQEMGGTNGFNRPSSLRSTSESMSMLSQQLQRSHLDDAQGNSSPHLHPSTARTGNAISPISPIGKERIMERHVSSGSISSSMNGRFTTPINEDDEMFHMEGMEEDGESSSRAPKRASAGLMGVWGSYAGVVAGKSSTNGTKGARESVPVNGR</sequence>
<proteinExistence type="predicted"/>
<feature type="region of interest" description="Disordered" evidence="5">
    <location>
        <begin position="357"/>
        <end position="377"/>
    </location>
</feature>
<dbReference type="PANTHER" id="PTHR11224:SF10">
    <property type="entry name" value="IP09428P-RELATED"/>
    <property type="match status" value="1"/>
</dbReference>
<dbReference type="GO" id="GO:0000209">
    <property type="term" value="P:protein polyubiquitination"/>
    <property type="evidence" value="ECO:0007669"/>
    <property type="project" value="InterPro"/>
</dbReference>
<evidence type="ECO:0000259" key="6">
    <source>
        <dbReference type="PROSITE" id="PS50103"/>
    </source>
</evidence>
<feature type="compositionally biased region" description="Basic and acidic residues" evidence="5">
    <location>
        <begin position="634"/>
        <end position="643"/>
    </location>
</feature>
<evidence type="ECO:0000256" key="1">
    <source>
        <dbReference type="ARBA" id="ARBA00022723"/>
    </source>
</evidence>
<evidence type="ECO:0000256" key="2">
    <source>
        <dbReference type="ARBA" id="ARBA00022771"/>
    </source>
</evidence>
<feature type="zinc finger region" description="C3H1-type" evidence="4">
    <location>
        <begin position="320"/>
        <end position="339"/>
    </location>
</feature>
<feature type="compositionally biased region" description="Low complexity" evidence="5">
    <location>
        <begin position="677"/>
        <end position="695"/>
    </location>
</feature>
<dbReference type="Pfam" id="PF00642">
    <property type="entry name" value="zf-CCCH"/>
    <property type="match status" value="1"/>
</dbReference>
<dbReference type="SUPFAM" id="SSF90229">
    <property type="entry name" value="CCCH zinc finger"/>
    <property type="match status" value="1"/>
</dbReference>
<feature type="compositionally biased region" description="Polar residues" evidence="5">
    <location>
        <begin position="401"/>
        <end position="410"/>
    </location>
</feature>
<reference evidence="7 8" key="1">
    <citation type="submission" date="2020-01" db="EMBL/GenBank/DDBJ databases">
        <title>Identification and distribution of gene clusters putatively required for synthesis of sphingolipid metabolism inhibitors in phylogenetically diverse species of the filamentous fungus Fusarium.</title>
        <authorList>
            <person name="Kim H.-S."/>
            <person name="Busman M."/>
            <person name="Brown D.W."/>
            <person name="Divon H."/>
            <person name="Uhlig S."/>
            <person name="Proctor R.H."/>
        </authorList>
    </citation>
    <scope>NUCLEOTIDE SEQUENCE [LARGE SCALE GENOMIC DNA]</scope>
    <source>
        <strain evidence="7 8">NRRL 20459</strain>
    </source>
</reference>
<dbReference type="Gene3D" id="4.10.1000.10">
    <property type="entry name" value="Zinc finger, CCCH-type"/>
    <property type="match status" value="1"/>
</dbReference>
<dbReference type="InterPro" id="IPR045072">
    <property type="entry name" value="MKRN-like"/>
</dbReference>
<evidence type="ECO:0000313" key="8">
    <source>
        <dbReference type="Proteomes" id="UP000554235"/>
    </source>
</evidence>
<keyword evidence="1 4" id="KW-0479">Metal-binding</keyword>
<dbReference type="AlphaFoldDB" id="A0A8H4L8R7"/>
<dbReference type="PROSITE" id="PS50103">
    <property type="entry name" value="ZF_C3H1"/>
    <property type="match status" value="2"/>
</dbReference>
<dbReference type="PANTHER" id="PTHR11224">
    <property type="entry name" value="MAKORIN-RELATED"/>
    <property type="match status" value="1"/>
</dbReference>
<dbReference type="SMART" id="SM00356">
    <property type="entry name" value="ZnF_C3H1"/>
    <property type="match status" value="2"/>
</dbReference>
<feature type="compositionally biased region" description="Low complexity" evidence="5">
    <location>
        <begin position="363"/>
        <end position="377"/>
    </location>
</feature>
<keyword evidence="2 4" id="KW-0863">Zinc-finger</keyword>
<dbReference type="GO" id="GO:0061630">
    <property type="term" value="F:ubiquitin protein ligase activity"/>
    <property type="evidence" value="ECO:0007669"/>
    <property type="project" value="InterPro"/>
</dbReference>
<evidence type="ECO:0000256" key="4">
    <source>
        <dbReference type="PROSITE-ProRule" id="PRU00723"/>
    </source>
</evidence>
<dbReference type="InterPro" id="IPR000571">
    <property type="entry name" value="Znf_CCCH"/>
</dbReference>
<feature type="region of interest" description="Disordered" evidence="5">
    <location>
        <begin position="389"/>
        <end position="429"/>
    </location>
</feature>
<feature type="region of interest" description="Disordered" evidence="5">
    <location>
        <begin position="794"/>
        <end position="815"/>
    </location>
</feature>
<dbReference type="GO" id="GO:0008270">
    <property type="term" value="F:zinc ion binding"/>
    <property type="evidence" value="ECO:0007669"/>
    <property type="project" value="UniProtKB-KW"/>
</dbReference>
<organism evidence="7 8">
    <name type="scientific">Fusarium albosuccineum</name>
    <dbReference type="NCBI Taxonomy" id="1237068"/>
    <lineage>
        <taxon>Eukaryota</taxon>
        <taxon>Fungi</taxon>
        <taxon>Dikarya</taxon>
        <taxon>Ascomycota</taxon>
        <taxon>Pezizomycotina</taxon>
        <taxon>Sordariomycetes</taxon>
        <taxon>Hypocreomycetidae</taxon>
        <taxon>Hypocreales</taxon>
        <taxon>Nectriaceae</taxon>
        <taxon>Fusarium</taxon>
        <taxon>Fusarium decemcellulare species complex</taxon>
    </lineage>
</organism>
<dbReference type="EMBL" id="JAADYS010001410">
    <property type="protein sequence ID" value="KAF4463179.1"/>
    <property type="molecule type" value="Genomic_DNA"/>
</dbReference>
<feature type="domain" description="C3H1-type" evidence="6">
    <location>
        <begin position="320"/>
        <end position="339"/>
    </location>
</feature>
<evidence type="ECO:0000313" key="7">
    <source>
        <dbReference type="EMBL" id="KAF4463179.1"/>
    </source>
</evidence>
<feature type="region of interest" description="Disordered" evidence="5">
    <location>
        <begin position="601"/>
        <end position="723"/>
    </location>
</feature>
<protein>
    <submittedName>
        <fullName evidence="7">Spindle poison sensitivity Scp3</fullName>
    </submittedName>
</protein>
<keyword evidence="8" id="KW-1185">Reference proteome</keyword>
<accession>A0A8H4L8R7</accession>
<dbReference type="OrthoDB" id="411372at2759"/>
<dbReference type="Proteomes" id="UP000554235">
    <property type="component" value="Unassembled WGS sequence"/>
</dbReference>
<feature type="zinc finger region" description="C3H1-type" evidence="4">
    <location>
        <begin position="244"/>
        <end position="271"/>
    </location>
</feature>
<gene>
    <name evidence="7" type="ORF">FALBO_10003</name>
</gene>
<evidence type="ECO:0000256" key="5">
    <source>
        <dbReference type="SAM" id="MobiDB-lite"/>
    </source>
</evidence>
<evidence type="ECO:0000256" key="3">
    <source>
        <dbReference type="ARBA" id="ARBA00022833"/>
    </source>
</evidence>
<feature type="domain" description="C3H1-type" evidence="6">
    <location>
        <begin position="244"/>
        <end position="271"/>
    </location>
</feature>
<name>A0A8H4L8R7_9HYPO</name>
<dbReference type="InterPro" id="IPR036855">
    <property type="entry name" value="Znf_CCCH_sf"/>
</dbReference>
<keyword evidence="3 4" id="KW-0862">Zinc</keyword>
<comment type="caution">
    <text evidence="7">The sequence shown here is derived from an EMBL/GenBank/DDBJ whole genome shotgun (WGS) entry which is preliminary data.</text>
</comment>